<keyword evidence="3 7" id="KW-0808">Transferase</keyword>
<dbReference type="GO" id="GO:0009089">
    <property type="term" value="P:lysine biosynthetic process via diaminopimelate"/>
    <property type="evidence" value="ECO:0007669"/>
    <property type="project" value="UniProtKB-UniPathway"/>
</dbReference>
<dbReference type="InterPro" id="IPR036393">
    <property type="entry name" value="AceGlu_kinase-like_sf"/>
</dbReference>
<dbReference type="Pfam" id="PF00696">
    <property type="entry name" value="AA_kinase"/>
    <property type="match status" value="1"/>
</dbReference>
<evidence type="ECO:0000259" key="9">
    <source>
        <dbReference type="Pfam" id="PF00696"/>
    </source>
</evidence>
<evidence type="ECO:0000313" key="11">
    <source>
        <dbReference type="Proteomes" id="UP000239872"/>
    </source>
</evidence>
<proteinExistence type="inferred from homology"/>
<dbReference type="UniPathway" id="UPA00034">
    <property type="reaction ID" value="UER00015"/>
</dbReference>
<accession>A0A2S7SY27</accession>
<dbReference type="NCBIfam" id="TIGR00657">
    <property type="entry name" value="asp_kinases"/>
    <property type="match status" value="1"/>
</dbReference>
<dbReference type="InterPro" id="IPR001048">
    <property type="entry name" value="Asp/Glu/Uridylate_kinase"/>
</dbReference>
<evidence type="ECO:0000256" key="6">
    <source>
        <dbReference type="ARBA" id="ARBA00022840"/>
    </source>
</evidence>
<dbReference type="UniPathway" id="UPA00051">
    <property type="reaction ID" value="UER00462"/>
</dbReference>
<dbReference type="EMBL" id="PPSL01000002">
    <property type="protein sequence ID" value="PQJ11495.1"/>
    <property type="molecule type" value="Genomic_DNA"/>
</dbReference>
<reference evidence="10 11" key="1">
    <citation type="submission" date="2018-01" db="EMBL/GenBank/DDBJ databases">
        <title>A novel member of the phylum Bacteroidetes isolated from glacier ice.</title>
        <authorList>
            <person name="Liu Q."/>
            <person name="Xin Y.-H."/>
        </authorList>
    </citation>
    <scope>NUCLEOTIDE SEQUENCE [LARGE SCALE GENOMIC DNA]</scope>
    <source>
        <strain evidence="10 11">RB1R16</strain>
    </source>
</reference>
<dbReference type="Proteomes" id="UP000239872">
    <property type="component" value="Unassembled WGS sequence"/>
</dbReference>
<organism evidence="10 11">
    <name type="scientific">Flavipsychrobacter stenotrophus</name>
    <dbReference type="NCBI Taxonomy" id="2077091"/>
    <lineage>
        <taxon>Bacteria</taxon>
        <taxon>Pseudomonadati</taxon>
        <taxon>Bacteroidota</taxon>
        <taxon>Chitinophagia</taxon>
        <taxon>Chitinophagales</taxon>
        <taxon>Chitinophagaceae</taxon>
        <taxon>Flavipsychrobacter</taxon>
    </lineage>
</organism>
<name>A0A2S7SY27_9BACT</name>
<dbReference type="EC" id="2.7.2.4" evidence="7"/>
<evidence type="ECO:0000256" key="1">
    <source>
        <dbReference type="ARBA" id="ARBA00004766"/>
    </source>
</evidence>
<dbReference type="GO" id="GO:0009088">
    <property type="term" value="P:threonine biosynthetic process"/>
    <property type="evidence" value="ECO:0007669"/>
    <property type="project" value="UniProtKB-UniPathway"/>
</dbReference>
<keyword evidence="4" id="KW-0547">Nucleotide-binding</keyword>
<dbReference type="GO" id="GO:0004072">
    <property type="term" value="F:aspartate kinase activity"/>
    <property type="evidence" value="ECO:0007669"/>
    <property type="project" value="UniProtKB-EC"/>
</dbReference>
<dbReference type="GO" id="GO:0005829">
    <property type="term" value="C:cytosol"/>
    <property type="evidence" value="ECO:0007669"/>
    <property type="project" value="TreeGrafter"/>
</dbReference>
<evidence type="ECO:0000256" key="3">
    <source>
        <dbReference type="ARBA" id="ARBA00022679"/>
    </source>
</evidence>
<comment type="similarity">
    <text evidence="2 7">Belongs to the aspartokinase family.</text>
</comment>
<comment type="pathway">
    <text evidence="8">Amino-acid biosynthesis; L-threonine biosynthesis; L-threonine from L-aspartate: step 1/5.</text>
</comment>
<dbReference type="InterPro" id="IPR042199">
    <property type="entry name" value="AsparK_Bifunc_asparK/hSer_DH"/>
</dbReference>
<dbReference type="AlphaFoldDB" id="A0A2S7SY27"/>
<dbReference type="InterPro" id="IPR001341">
    <property type="entry name" value="Asp_kinase"/>
</dbReference>
<comment type="catalytic activity">
    <reaction evidence="7">
        <text>L-aspartate + ATP = 4-phospho-L-aspartate + ADP</text>
        <dbReference type="Rhea" id="RHEA:23776"/>
        <dbReference type="ChEBI" id="CHEBI:29991"/>
        <dbReference type="ChEBI" id="CHEBI:30616"/>
        <dbReference type="ChEBI" id="CHEBI:57535"/>
        <dbReference type="ChEBI" id="CHEBI:456216"/>
        <dbReference type="EC" id="2.7.2.4"/>
    </reaction>
</comment>
<feature type="domain" description="Aspartate/glutamate/uridylate kinase" evidence="9">
    <location>
        <begin position="53"/>
        <end position="332"/>
    </location>
</feature>
<dbReference type="GO" id="GO:0009090">
    <property type="term" value="P:homoserine biosynthetic process"/>
    <property type="evidence" value="ECO:0007669"/>
    <property type="project" value="TreeGrafter"/>
</dbReference>
<comment type="pathway">
    <text evidence="1 8">Amino-acid biosynthesis; L-lysine biosynthesis via DAP pathway; (S)-tetrahydrodipicolinate from L-aspartate: step 1/4.</text>
</comment>
<dbReference type="GO" id="GO:0005524">
    <property type="term" value="F:ATP binding"/>
    <property type="evidence" value="ECO:0007669"/>
    <property type="project" value="UniProtKB-KW"/>
</dbReference>
<dbReference type="UniPathway" id="UPA00050">
    <property type="reaction ID" value="UER00461"/>
</dbReference>
<evidence type="ECO:0000256" key="5">
    <source>
        <dbReference type="ARBA" id="ARBA00022777"/>
    </source>
</evidence>
<gene>
    <name evidence="10" type="ORF">CJD36_006750</name>
</gene>
<dbReference type="PANTHER" id="PTHR21499">
    <property type="entry name" value="ASPARTATE KINASE"/>
    <property type="match status" value="1"/>
</dbReference>
<keyword evidence="6" id="KW-0067">ATP-binding</keyword>
<protein>
    <recommendedName>
        <fullName evidence="7">Aspartokinase</fullName>
        <ecNumber evidence="7">2.7.2.4</ecNumber>
    </recommendedName>
</protein>
<dbReference type="PANTHER" id="PTHR21499:SF59">
    <property type="entry name" value="ASPARTOKINASE"/>
    <property type="match status" value="1"/>
</dbReference>
<dbReference type="Gene3D" id="3.40.1160.10">
    <property type="entry name" value="Acetylglutamate kinase-like"/>
    <property type="match status" value="1"/>
</dbReference>
<evidence type="ECO:0000256" key="2">
    <source>
        <dbReference type="ARBA" id="ARBA00010122"/>
    </source>
</evidence>
<evidence type="ECO:0000256" key="4">
    <source>
        <dbReference type="ARBA" id="ARBA00022741"/>
    </source>
</evidence>
<evidence type="ECO:0000313" key="10">
    <source>
        <dbReference type="EMBL" id="PQJ11495.1"/>
    </source>
</evidence>
<dbReference type="SUPFAM" id="SSF53633">
    <property type="entry name" value="Carbamate kinase-like"/>
    <property type="match status" value="1"/>
</dbReference>
<evidence type="ECO:0000256" key="8">
    <source>
        <dbReference type="RuleBase" id="RU004249"/>
    </source>
</evidence>
<evidence type="ECO:0000256" key="7">
    <source>
        <dbReference type="RuleBase" id="RU003448"/>
    </source>
</evidence>
<comment type="caution">
    <text evidence="10">The sequence shown here is derived from an EMBL/GenBank/DDBJ whole genome shotgun (WGS) entry which is preliminary data.</text>
</comment>
<keyword evidence="8" id="KW-0028">Amino-acid biosynthesis</keyword>
<keyword evidence="5 7" id="KW-0418">Kinase</keyword>
<comment type="pathway">
    <text evidence="8">Amino-acid biosynthesis; L-methionine biosynthesis via de novo pathway; L-homoserine from L-aspartate: step 1/3.</text>
</comment>
<dbReference type="Gene3D" id="1.20.120.1320">
    <property type="entry name" value="Aspartokinase, catalytic domain"/>
    <property type="match status" value="1"/>
</dbReference>
<sequence length="472" mass="53266">MELAPYRMVLTFMAANLTIATLPAHFGYKVLEHQHHLVTKQISHYFYYFYSMRVFKFGGASIATPEKMEALLPIISNEHEPVLLVVSALGKSTNALEKIVNAACAGNKNEAIHLAEQLELEHLDYARALLDETHFIKAADALHTYFNELKRGIKLADSSRYDFSYDQVVCLGEICSTLLLHFYLVQKGLPFDWVDARTVIRTDDTYRDAGVDWNYSKQQVQAVIGRKMKAGRSILTQGFIGATINGDSVTLGREGSDYTAAMLAAMLQLESVTIWKDVEGFLNADPKMFSNTVKIEALSYNEVIEMAFYGAQIIHPKTIKPLQNNNIPLYVKCFLDPSLSGTTIQAEVTGINYPPLIVLKHDQVLLQVTSRDFSFITEDNLSRLYALFHAKKIKVNLIQNAAISFVACIDNRADKIKDLTEELNKDYKVLSNENVSLLTIRHYTPEVVEQLTANKQILLKQETRKTLQVVMK</sequence>
<keyword evidence="11" id="KW-1185">Reference proteome</keyword>